<dbReference type="EMBL" id="LAZR01044693">
    <property type="protein sequence ID" value="KKL04040.1"/>
    <property type="molecule type" value="Genomic_DNA"/>
</dbReference>
<name>A0A0F9A3K1_9ZZZZ</name>
<dbReference type="AlphaFoldDB" id="A0A0F9A3K1"/>
<comment type="caution">
    <text evidence="1">The sequence shown here is derived from an EMBL/GenBank/DDBJ whole genome shotgun (WGS) entry which is preliminary data.</text>
</comment>
<sequence>MVSPVAYSVETGEVFYETRVIPRR</sequence>
<proteinExistence type="predicted"/>
<reference evidence="1" key="1">
    <citation type="journal article" date="2015" name="Nature">
        <title>Complex archaea that bridge the gap between prokaryotes and eukaryotes.</title>
        <authorList>
            <person name="Spang A."/>
            <person name="Saw J.H."/>
            <person name="Jorgensen S.L."/>
            <person name="Zaremba-Niedzwiedzka K."/>
            <person name="Martijn J."/>
            <person name="Lind A.E."/>
            <person name="van Eijk R."/>
            <person name="Schleper C."/>
            <person name="Guy L."/>
            <person name="Ettema T.J."/>
        </authorList>
    </citation>
    <scope>NUCLEOTIDE SEQUENCE</scope>
</reference>
<feature type="non-terminal residue" evidence="1">
    <location>
        <position position="24"/>
    </location>
</feature>
<protein>
    <submittedName>
        <fullName evidence="1">Uncharacterized protein</fullName>
    </submittedName>
</protein>
<evidence type="ECO:0000313" key="1">
    <source>
        <dbReference type="EMBL" id="KKL04040.1"/>
    </source>
</evidence>
<accession>A0A0F9A3K1</accession>
<organism evidence="1">
    <name type="scientific">marine sediment metagenome</name>
    <dbReference type="NCBI Taxonomy" id="412755"/>
    <lineage>
        <taxon>unclassified sequences</taxon>
        <taxon>metagenomes</taxon>
        <taxon>ecological metagenomes</taxon>
    </lineage>
</organism>
<gene>
    <name evidence="1" type="ORF">LCGC14_2620060</name>
</gene>